<keyword evidence="1 2" id="KW-0732">Signal</keyword>
<evidence type="ECO:0000256" key="2">
    <source>
        <dbReference type="SAM" id="SignalP"/>
    </source>
</evidence>
<sequence length="255" mass="28376">MKSLIISFGLFSMFSASAYATSWEEQHYVHESFNLPYQIYHPKSKEKLPLIIHLHGTGEAGIDNKAQLYKGKNIGPDYFASPKIQAIQKAIVLAPQTPAEIRWASTSIEPYDYSTTQSTVSMTALLSLIDALIEKDKNVDSSRIYITGLSRGGQGVWNAALQRPELFAAIVPIAGSSSPADANRLIGLPIWAFHGDEDTTTSVDYSREMIDALIRAGGTTKEIRYTEIPTGEHADSWLTAFKDEQLYKWLISHHR</sequence>
<reference evidence="4 5" key="1">
    <citation type="submission" date="2014-07" db="EMBL/GenBank/DDBJ databases">
        <title>Unique and conserved regions in Vibrio harveyi and related species in comparison with the shrimp pathogen Vibrio harveyi CAIM 1792.</title>
        <authorList>
            <person name="Espinoza-Valles I."/>
            <person name="Vora G."/>
            <person name="Leekitcharoenphon P."/>
            <person name="Ussery D."/>
            <person name="Hoj L."/>
            <person name="Gomez-Gil B."/>
        </authorList>
    </citation>
    <scope>NUCLEOTIDE SEQUENCE [LARGE SCALE GENOMIC DNA]</scope>
    <source>
        <strain evidence="5">CAIM 1854 / LMG 25443</strain>
    </source>
</reference>
<dbReference type="RefSeq" id="WP_020197712.1">
    <property type="nucleotide sequence ID" value="NZ_BAOH01000138.1"/>
</dbReference>
<proteinExistence type="predicted"/>
<dbReference type="PANTHER" id="PTHR43037">
    <property type="entry name" value="UNNAMED PRODUCT-RELATED"/>
    <property type="match status" value="1"/>
</dbReference>
<dbReference type="PANTHER" id="PTHR43037:SF1">
    <property type="entry name" value="BLL1128 PROTEIN"/>
    <property type="match status" value="1"/>
</dbReference>
<accession>A0A0C1ZMY0</accession>
<feature type="signal peptide" evidence="2">
    <location>
        <begin position="1"/>
        <end position="18"/>
    </location>
</feature>
<dbReference type="Pfam" id="PF02230">
    <property type="entry name" value="Abhydrolase_2"/>
    <property type="match status" value="1"/>
</dbReference>
<dbReference type="Proteomes" id="UP000031586">
    <property type="component" value="Unassembled WGS sequence"/>
</dbReference>
<dbReference type="EMBL" id="JPRD01000008">
    <property type="protein sequence ID" value="KIF54361.1"/>
    <property type="molecule type" value="Genomic_DNA"/>
</dbReference>
<dbReference type="AlphaFoldDB" id="A0A0C1ZMY0"/>
<dbReference type="PATRIC" id="fig|1229493.5.peg.5889"/>
<protein>
    <submittedName>
        <fullName evidence="4">Phospholipase/carboxylesterase</fullName>
    </submittedName>
</protein>
<dbReference type="InterPro" id="IPR050955">
    <property type="entry name" value="Plant_Biomass_Hydrol_Est"/>
</dbReference>
<gene>
    <name evidence="4" type="ORF">H735_04775</name>
</gene>
<evidence type="ECO:0000259" key="3">
    <source>
        <dbReference type="Pfam" id="PF02230"/>
    </source>
</evidence>
<name>A0A0C1ZMY0_9VIBR</name>
<evidence type="ECO:0000313" key="5">
    <source>
        <dbReference type="Proteomes" id="UP000031586"/>
    </source>
</evidence>
<organism evidence="4 5">
    <name type="scientific">Vibrio owensii CAIM 1854 = LMG 25443</name>
    <dbReference type="NCBI Taxonomy" id="1229493"/>
    <lineage>
        <taxon>Bacteria</taxon>
        <taxon>Pseudomonadati</taxon>
        <taxon>Pseudomonadota</taxon>
        <taxon>Gammaproteobacteria</taxon>
        <taxon>Vibrionales</taxon>
        <taxon>Vibrionaceae</taxon>
        <taxon>Vibrio</taxon>
    </lineage>
</organism>
<dbReference type="GO" id="GO:0016787">
    <property type="term" value="F:hydrolase activity"/>
    <property type="evidence" value="ECO:0007669"/>
    <property type="project" value="InterPro"/>
</dbReference>
<feature type="domain" description="Phospholipase/carboxylesterase/thioesterase" evidence="3">
    <location>
        <begin position="43"/>
        <end position="218"/>
    </location>
</feature>
<comment type="caution">
    <text evidence="4">The sequence shown here is derived from an EMBL/GenBank/DDBJ whole genome shotgun (WGS) entry which is preliminary data.</text>
</comment>
<feature type="chain" id="PRO_5002145221" evidence="2">
    <location>
        <begin position="19"/>
        <end position="255"/>
    </location>
</feature>
<dbReference type="Gene3D" id="3.40.50.1820">
    <property type="entry name" value="alpha/beta hydrolase"/>
    <property type="match status" value="1"/>
</dbReference>
<evidence type="ECO:0000313" key="4">
    <source>
        <dbReference type="EMBL" id="KIF54361.1"/>
    </source>
</evidence>
<evidence type="ECO:0000256" key="1">
    <source>
        <dbReference type="ARBA" id="ARBA00022729"/>
    </source>
</evidence>
<dbReference type="InterPro" id="IPR029058">
    <property type="entry name" value="AB_hydrolase_fold"/>
</dbReference>
<dbReference type="SUPFAM" id="SSF53474">
    <property type="entry name" value="alpha/beta-Hydrolases"/>
    <property type="match status" value="1"/>
</dbReference>
<dbReference type="InterPro" id="IPR003140">
    <property type="entry name" value="PLipase/COase/thioEstase"/>
</dbReference>